<dbReference type="GO" id="GO:0005049">
    <property type="term" value="F:nuclear export signal receptor activity"/>
    <property type="evidence" value="ECO:0007669"/>
    <property type="project" value="InterPro"/>
</dbReference>
<sequence>MASGPEALSAVCAQLVQAVEVMLNPSVPQEQRIQALQQSEEFKQTSPLAVECGLALCGAHYSPVVRHFGLKIMEDIIKLRWNDMNPEQKLFIKNSAMQLVECGSIAEPTHLKDGISRLVVEIIKREWPQHWPTLWSELDALCQKGDTPTEMVMMILLRLVEDVAVLQTLGQTQRRKEIYHALSANMEQIFQFLLQQLEKHYQIYLSAQSPGPAPSQSHSAQQNYKVCRAVLNAFAAFVEWVPMSFIMANDRYLIRVLCHLLGQEQLQLPAAECLLSIVGWKAGKVNDRMQLLRLFDTEMMAPLFQATEAANAKNLEEDHYNVLKKMVQIFVELGGQLCALWSNESAVWFKEVPERRPANFQIFLNALLAFTSHPSQVVNHYANELWAKFFRHADIAKDEIFVTYIIKWVGFAMKKCVKIGYPTRSDHPSCSYSQLDFDSDEEFVSFFGRYRIILVEGLRLVSQEHPEIPMGLVSEWLTTLLSQAPNYGGTATCTVDSPCYLELDAIACVLDAVLSKQTTTSIQPLLVSGTGLIKRCLDYSSNDPVHVSALLSCLSSLFPVVHAMADNWLLPVITKVFQCITWSGGMPLGEQSSDVRFLRRHGCSLMVKIGNRSPKALLPLFNHLRDEIIKMRAQNQIAQSEFATLVEGLVLVSNEFENFQMQSDFIKSISQPVCEQLHNLEAHIRSPAAFIAFVGLSSPAPPLESNDDPCYPNRSQISFCMNFILSVCRRSNWPSSDLEACRRGGFLLSEGNGKVALRNPSWEVANSCLNLVFRLVNTLNALWKSENVALFHPDFAKVLTILESEKNTICGVGNYTKRNVPQARTPLSRMQNFLFEIFENNYHFLTQLSCSCGYEFYQVKDLSESIIGNVFHGVEAIPDYRLRAVIRMFVKSLINKCPRSAYGSVLAPILQCLAPFMLERLTQRWKYLSTLRESPTFDEDNTDSQEVVDDVVCRHLTREYLDVVKAMLTSGDGSDILISSFQHTRDRAFDGQGGDGDQTQGHGNGTKASNQNILVLSELGTHALHHESLGSCIMVTLLRAIVWQDSPTSVRACSLLELVLPKLVNSGQLRTEDAKQVMISILSGIHILGQHEANYIALTQLAIQAYEWMRPNYPVIVEVLSQVPGCSHEDLKRFDEQMMSILTGKENNMKGGDRRKKDMFKKVINQFIGKDVAELFKHDVVIKNLPTLQLLKSRQKTPSLDETEKGDIGLGSLFASNRT</sequence>
<dbReference type="PANTHER" id="PTHR11223">
    <property type="entry name" value="EXPORTIN 1/5"/>
    <property type="match status" value="1"/>
</dbReference>
<evidence type="ECO:0000259" key="2">
    <source>
        <dbReference type="Pfam" id="PF19273"/>
    </source>
</evidence>
<accession>A0A553P1L5</accession>
<dbReference type="GO" id="GO:0003723">
    <property type="term" value="F:RNA binding"/>
    <property type="evidence" value="ECO:0007669"/>
    <property type="project" value="TreeGrafter"/>
</dbReference>
<dbReference type="STRING" id="6832.A0A553P1L5"/>
<dbReference type="GO" id="GO:0042565">
    <property type="term" value="C:RNA nuclear export complex"/>
    <property type="evidence" value="ECO:0007669"/>
    <property type="project" value="TreeGrafter"/>
</dbReference>
<dbReference type="PANTHER" id="PTHR11223:SF3">
    <property type="entry name" value="EXPORTIN-5"/>
    <property type="match status" value="1"/>
</dbReference>
<dbReference type="OrthoDB" id="2215036at2759"/>
<evidence type="ECO:0000259" key="1">
    <source>
        <dbReference type="Pfam" id="PF08389"/>
    </source>
</evidence>
<name>A0A553P1L5_TIGCA</name>
<reference evidence="3 4" key="1">
    <citation type="journal article" date="2018" name="Nat. Ecol. Evol.">
        <title>Genomic signatures of mitonuclear coevolution across populations of Tigriopus californicus.</title>
        <authorList>
            <person name="Barreto F.S."/>
            <person name="Watson E.T."/>
            <person name="Lima T.G."/>
            <person name="Willett C.S."/>
            <person name="Edmands S."/>
            <person name="Li W."/>
            <person name="Burton R.S."/>
        </authorList>
    </citation>
    <scope>NUCLEOTIDE SEQUENCE [LARGE SCALE GENOMIC DNA]</scope>
    <source>
        <strain evidence="3 4">San Diego</strain>
    </source>
</reference>
<protein>
    <submittedName>
        <fullName evidence="3">Uncharacterized protein</fullName>
    </submittedName>
</protein>
<dbReference type="GO" id="GO:0006611">
    <property type="term" value="P:protein export from nucleus"/>
    <property type="evidence" value="ECO:0007669"/>
    <property type="project" value="InterPro"/>
</dbReference>
<gene>
    <name evidence="3" type="ORF">TCAL_11299</name>
</gene>
<dbReference type="InterPro" id="IPR016024">
    <property type="entry name" value="ARM-type_fold"/>
</dbReference>
<keyword evidence="4" id="KW-1185">Reference proteome</keyword>
<dbReference type="GO" id="GO:0005634">
    <property type="term" value="C:nucleus"/>
    <property type="evidence" value="ECO:0007669"/>
    <property type="project" value="TreeGrafter"/>
</dbReference>
<dbReference type="AlphaFoldDB" id="A0A553P1L5"/>
<organism evidence="3 4">
    <name type="scientific">Tigriopus californicus</name>
    <name type="common">Marine copepod</name>
    <dbReference type="NCBI Taxonomy" id="6832"/>
    <lineage>
        <taxon>Eukaryota</taxon>
        <taxon>Metazoa</taxon>
        <taxon>Ecdysozoa</taxon>
        <taxon>Arthropoda</taxon>
        <taxon>Crustacea</taxon>
        <taxon>Multicrustacea</taxon>
        <taxon>Hexanauplia</taxon>
        <taxon>Copepoda</taxon>
        <taxon>Harpacticoida</taxon>
        <taxon>Harpacticidae</taxon>
        <taxon>Tigriopus</taxon>
    </lineage>
</organism>
<dbReference type="Gene3D" id="1.25.10.10">
    <property type="entry name" value="Leucine-rich Repeat Variant"/>
    <property type="match status" value="1"/>
</dbReference>
<dbReference type="OMA" id="IAKRSWG"/>
<dbReference type="GO" id="GO:0006405">
    <property type="term" value="P:RNA export from nucleus"/>
    <property type="evidence" value="ECO:0007669"/>
    <property type="project" value="TreeGrafter"/>
</dbReference>
<proteinExistence type="predicted"/>
<dbReference type="InterPro" id="IPR011989">
    <property type="entry name" value="ARM-like"/>
</dbReference>
<feature type="domain" description="Exportin-1/Importin-beta-like" evidence="1">
    <location>
        <begin position="108"/>
        <end position="274"/>
    </location>
</feature>
<dbReference type="GO" id="GO:0005737">
    <property type="term" value="C:cytoplasm"/>
    <property type="evidence" value="ECO:0007669"/>
    <property type="project" value="TreeGrafter"/>
</dbReference>
<dbReference type="Proteomes" id="UP000318571">
    <property type="component" value="Chromosome 7"/>
</dbReference>
<evidence type="ECO:0000313" key="4">
    <source>
        <dbReference type="Proteomes" id="UP000318571"/>
    </source>
</evidence>
<dbReference type="InterPro" id="IPR045065">
    <property type="entry name" value="XPO1/5"/>
</dbReference>
<dbReference type="Pfam" id="PF08389">
    <property type="entry name" value="Xpo1"/>
    <property type="match status" value="1"/>
</dbReference>
<dbReference type="InterPro" id="IPR045478">
    <property type="entry name" value="Exportin-5_C"/>
</dbReference>
<dbReference type="Pfam" id="PF19273">
    <property type="entry name" value="Exportin-5"/>
    <property type="match status" value="1"/>
</dbReference>
<dbReference type="InterPro" id="IPR013598">
    <property type="entry name" value="Exportin-1/Importin-b-like"/>
</dbReference>
<comment type="caution">
    <text evidence="3">The sequence shown here is derived from an EMBL/GenBank/DDBJ whole genome shotgun (WGS) entry which is preliminary data.</text>
</comment>
<evidence type="ECO:0000313" key="3">
    <source>
        <dbReference type="EMBL" id="TRY71584.1"/>
    </source>
</evidence>
<feature type="domain" description="Exportin-5 C-terminal" evidence="2">
    <location>
        <begin position="317"/>
        <end position="1172"/>
    </location>
</feature>
<dbReference type="EMBL" id="VCGU01000008">
    <property type="protein sequence ID" value="TRY71584.1"/>
    <property type="molecule type" value="Genomic_DNA"/>
</dbReference>
<dbReference type="SUPFAM" id="SSF48371">
    <property type="entry name" value="ARM repeat"/>
    <property type="match status" value="1"/>
</dbReference>